<proteinExistence type="predicted"/>
<dbReference type="AlphaFoldDB" id="A0A5N4CGS2"/>
<dbReference type="Proteomes" id="UP000299084">
    <property type="component" value="Unassembled WGS sequence"/>
</dbReference>
<gene>
    <name evidence="1" type="ORF">Cadr_000022726</name>
</gene>
<comment type="caution">
    <text evidence="1">The sequence shown here is derived from an EMBL/GenBank/DDBJ whole genome shotgun (WGS) entry which is preliminary data.</text>
</comment>
<dbReference type="EMBL" id="JWIN03000025">
    <property type="protein sequence ID" value="KAB1258118.1"/>
    <property type="molecule type" value="Genomic_DNA"/>
</dbReference>
<name>A0A5N4CGS2_CAMDR</name>
<evidence type="ECO:0000313" key="1">
    <source>
        <dbReference type="EMBL" id="KAB1258118.1"/>
    </source>
</evidence>
<evidence type="ECO:0000313" key="2">
    <source>
        <dbReference type="Proteomes" id="UP000299084"/>
    </source>
</evidence>
<keyword evidence="2" id="KW-1185">Reference proteome</keyword>
<sequence length="83" mass="9637">MGQSSIVLAEAPFGGGEKMEHQEALEQEEMQFRGSFWETGAQRWKNRLDIYQPNADLMWEEDAGEEWKAVSDKAEKENKKILF</sequence>
<organism evidence="1 2">
    <name type="scientific">Camelus dromedarius</name>
    <name type="common">Dromedary</name>
    <name type="synonym">Arabian camel</name>
    <dbReference type="NCBI Taxonomy" id="9838"/>
    <lineage>
        <taxon>Eukaryota</taxon>
        <taxon>Metazoa</taxon>
        <taxon>Chordata</taxon>
        <taxon>Craniata</taxon>
        <taxon>Vertebrata</taxon>
        <taxon>Euteleostomi</taxon>
        <taxon>Mammalia</taxon>
        <taxon>Eutheria</taxon>
        <taxon>Laurasiatheria</taxon>
        <taxon>Artiodactyla</taxon>
        <taxon>Tylopoda</taxon>
        <taxon>Camelidae</taxon>
        <taxon>Camelus</taxon>
    </lineage>
</organism>
<protein>
    <submittedName>
        <fullName evidence="1">Uncharacterized protein</fullName>
    </submittedName>
</protein>
<accession>A0A5N4CGS2</accession>
<reference evidence="1 2" key="1">
    <citation type="journal article" date="2019" name="Mol. Ecol. Resour.">
        <title>Improving Illumina assemblies with Hi-C and long reads: an example with the North African dromedary.</title>
        <authorList>
            <person name="Elbers J.P."/>
            <person name="Rogers M.F."/>
            <person name="Perelman P.L."/>
            <person name="Proskuryakova A.A."/>
            <person name="Serdyukova N.A."/>
            <person name="Johnson W.E."/>
            <person name="Horin P."/>
            <person name="Corander J."/>
            <person name="Murphy D."/>
            <person name="Burger P.A."/>
        </authorList>
    </citation>
    <scope>NUCLEOTIDE SEQUENCE [LARGE SCALE GENOMIC DNA]</scope>
    <source>
        <strain evidence="1">Drom800</strain>
        <tissue evidence="1">Blood</tissue>
    </source>
</reference>